<gene>
    <name evidence="1" type="ORF">K1T71_008649</name>
</gene>
<dbReference type="EMBL" id="CM034401">
    <property type="protein sequence ID" value="KAJ0175490.1"/>
    <property type="molecule type" value="Genomic_DNA"/>
</dbReference>
<dbReference type="Proteomes" id="UP000824533">
    <property type="component" value="Linkage Group LG15"/>
</dbReference>
<name>A0ACC1CVK2_9NEOP</name>
<comment type="caution">
    <text evidence="1">The sequence shown here is derived from an EMBL/GenBank/DDBJ whole genome shotgun (WGS) entry which is preliminary data.</text>
</comment>
<proteinExistence type="predicted"/>
<evidence type="ECO:0000313" key="2">
    <source>
        <dbReference type="Proteomes" id="UP000824533"/>
    </source>
</evidence>
<protein>
    <submittedName>
        <fullName evidence="1">Uncharacterized protein</fullName>
    </submittedName>
</protein>
<sequence length="700" mass="79618">MVQYSLSWDSYKSNICTGFSSLQQNGEFVDMTLAADGHFVKVHQSLVALSSPYLKSIITSTSCQHPIIFLYKISHKTLKQLLEYMYTGEVLVSADNLTEFVEAARSLCIKGLENLTDNDTLIANMETNKIAESLGQIELPLSANKIMIKNEYKSIKKNITPTRNLDSTTIIDNDEISLDDDTPDDTRGHYTDDENSKTITCSEQGTRDKSDSNQLSSKLQFSITIRGALQIILNRYIYNLSWKRNKGIRRWRCVDYRCRHRCTAMVTTNNNVVMSRPRILDLFYYLLLYTPFIVSYPVSKNFSHYLKHPAVKKFIEYLRIDTSQEQNLQLAVDFIRRQAGELGLPFTVFETAGGMPICIITLKGKEPNLPSIMLNTHMDVVPAIANEWTYPPFEARMDKEGNIYARGAQDTKDVAIQYFEAIKKLMQANVTLLRTIHMTFMPDEETGGNKGIKQFVDTDVFRNLNIGFALDEGYVSESENLLLPVYLDKRPWQIQFTVHGQGGHGSLLKDGTAIENACNMLKLILEYREEQKKIMKSRNKLDYGAYTGINVDIVKAGLRYNMIPTTVIVGIDMRLSVDSKITDIEKLIKSWMNAAGNQTEIFYNRRVERSDETAIDDSNLFWVAMKRILTNMGMDVVPIVFPATSDIMVLRNMGIPAFGFSAKTATIPRFHDNDEYLNVITFIKVWLVSFANSTLAVVQM</sequence>
<evidence type="ECO:0000313" key="1">
    <source>
        <dbReference type="EMBL" id="KAJ0175490.1"/>
    </source>
</evidence>
<keyword evidence="2" id="KW-1185">Reference proteome</keyword>
<reference evidence="1 2" key="1">
    <citation type="journal article" date="2021" name="Front. Genet.">
        <title>Chromosome-Level Genome Assembly Reveals Significant Gene Expansion in the Toll and IMD Signaling Pathways of Dendrolimus kikuchii.</title>
        <authorList>
            <person name="Zhou J."/>
            <person name="Wu P."/>
            <person name="Xiong Z."/>
            <person name="Liu N."/>
            <person name="Zhao N."/>
            <person name="Ji M."/>
            <person name="Qiu Y."/>
            <person name="Yang B."/>
        </authorList>
    </citation>
    <scope>NUCLEOTIDE SEQUENCE [LARGE SCALE GENOMIC DNA]</scope>
    <source>
        <strain evidence="1">Ann1</strain>
    </source>
</reference>
<organism evidence="1 2">
    <name type="scientific">Dendrolimus kikuchii</name>
    <dbReference type="NCBI Taxonomy" id="765133"/>
    <lineage>
        <taxon>Eukaryota</taxon>
        <taxon>Metazoa</taxon>
        <taxon>Ecdysozoa</taxon>
        <taxon>Arthropoda</taxon>
        <taxon>Hexapoda</taxon>
        <taxon>Insecta</taxon>
        <taxon>Pterygota</taxon>
        <taxon>Neoptera</taxon>
        <taxon>Endopterygota</taxon>
        <taxon>Lepidoptera</taxon>
        <taxon>Glossata</taxon>
        <taxon>Ditrysia</taxon>
        <taxon>Bombycoidea</taxon>
        <taxon>Lasiocampidae</taxon>
        <taxon>Dendrolimus</taxon>
    </lineage>
</organism>
<accession>A0ACC1CVK2</accession>